<dbReference type="SUPFAM" id="SSF48452">
    <property type="entry name" value="TPR-like"/>
    <property type="match status" value="1"/>
</dbReference>
<keyword evidence="3" id="KW-1185">Reference proteome</keyword>
<accession>A0A1C3YLY3</accession>
<dbReference type="Proteomes" id="UP000070720">
    <property type="component" value="Chromosome 4"/>
</dbReference>
<feature type="transmembrane region" description="Helical" evidence="1">
    <location>
        <begin position="375"/>
        <end position="391"/>
    </location>
</feature>
<dbReference type="VEuPathDB" id="FungiDB:FGRAMPH1_01G27999"/>
<reference evidence="3" key="2">
    <citation type="journal article" date="2010" name="Nature">
        <title>Comparative genomics reveals mobile pathogenicity chromosomes in Fusarium.</title>
        <authorList>
            <person name="Ma L.J."/>
            <person name="van der Does H.C."/>
            <person name="Borkovich K.A."/>
            <person name="Coleman J.J."/>
            <person name="Daboussi M.J."/>
            <person name="Di Pietro A."/>
            <person name="Dufresne M."/>
            <person name="Freitag M."/>
            <person name="Grabherr M."/>
            <person name="Henrissat B."/>
            <person name="Houterman P.M."/>
            <person name="Kang S."/>
            <person name="Shim W.B."/>
            <person name="Woloshuk C."/>
            <person name="Xie X."/>
            <person name="Xu J.R."/>
            <person name="Antoniw J."/>
            <person name="Baker S.E."/>
            <person name="Bluhm B.H."/>
            <person name="Breakspear A."/>
            <person name="Brown D.W."/>
            <person name="Butchko R.A."/>
            <person name="Chapman S."/>
            <person name="Coulson R."/>
            <person name="Coutinho P.M."/>
            <person name="Danchin E.G."/>
            <person name="Diener A."/>
            <person name="Gale L.R."/>
            <person name="Gardiner D.M."/>
            <person name="Goff S."/>
            <person name="Hammond-Kosack K.E."/>
            <person name="Hilburn K."/>
            <person name="Hua-Van A."/>
            <person name="Jonkers W."/>
            <person name="Kazan K."/>
            <person name="Kodira C.D."/>
            <person name="Koehrsen M."/>
            <person name="Kumar L."/>
            <person name="Lee Y.H."/>
            <person name="Li L."/>
            <person name="Manners J.M."/>
            <person name="Miranda-Saavedra D."/>
            <person name="Mukherjee M."/>
            <person name="Park G."/>
            <person name="Park J."/>
            <person name="Park S.Y."/>
            <person name="Proctor R.H."/>
            <person name="Regev A."/>
            <person name="Ruiz-Roldan M.C."/>
            <person name="Sain D."/>
            <person name="Sakthikumar S."/>
            <person name="Sykes S."/>
            <person name="Schwartz D.C."/>
            <person name="Turgeon B.G."/>
            <person name="Wapinski I."/>
            <person name="Yoder O."/>
            <person name="Young S."/>
            <person name="Zeng Q."/>
            <person name="Zhou S."/>
            <person name="Galagan J."/>
            <person name="Cuomo C.A."/>
            <person name="Kistler H.C."/>
            <person name="Rep M."/>
        </authorList>
    </citation>
    <scope>GENOME REANNOTATION</scope>
    <source>
        <strain evidence="3">ATCC MYA-4620 / CBS 123657 / FGSC 9075 / NRRL 31084 / PH-1</strain>
    </source>
</reference>
<dbReference type="AlphaFoldDB" id="A0A1C3YLY3"/>
<sequence length="394" mass="44441">MAQTATIVTSDQDPSHPRYYNDLGLILWDLYHHNGCDDALEAQCLSTLSQLLHEQYGVRKGNVDPTEAVQLARDALAADSENSLDRATSDIEESVKLLRQATSETYDDDNEWISRSFDLAFALESRSAATGSLEDLSESIAIAQKVLEMSPDDHERRLKRSLRLASRLKERHLRTGAQSDFDEAIQVVETNLALAPEDDPDRGRAFHILGNVIGERFCMMGSMDDLDESIRLAQKAVQVTPDTYYELPLFLMSLGSGLTDRYDRTGRLADLEEGIRIWERALDQTHYTIPTAFPSLYTLLQLYKMSTFHCITTWVFCTDPEAVPHSTVQHLFDNQGQINRPAAEQDLEILDIQAELERVKVDLEMLKAKSNTGEWLTIAVLVLIIGIMFAGKRF</sequence>
<dbReference type="Gene3D" id="1.25.40.10">
    <property type="entry name" value="Tetratricopeptide repeat domain"/>
    <property type="match status" value="1"/>
</dbReference>
<organism evidence="2 3">
    <name type="scientific">Gibberella zeae (strain ATCC MYA-4620 / CBS 123657 / FGSC 9075 / NRRL 31084 / PH-1)</name>
    <name type="common">Wheat head blight fungus</name>
    <name type="synonym">Fusarium graminearum</name>
    <dbReference type="NCBI Taxonomy" id="229533"/>
    <lineage>
        <taxon>Eukaryota</taxon>
        <taxon>Fungi</taxon>
        <taxon>Dikarya</taxon>
        <taxon>Ascomycota</taxon>
        <taxon>Pezizomycotina</taxon>
        <taxon>Sordariomycetes</taxon>
        <taxon>Hypocreomycetidae</taxon>
        <taxon>Hypocreales</taxon>
        <taxon>Nectriaceae</taxon>
        <taxon>Fusarium</taxon>
    </lineage>
</organism>
<dbReference type="EMBL" id="HG970335">
    <property type="protein sequence ID" value="SCB65516.1"/>
    <property type="molecule type" value="Genomic_DNA"/>
</dbReference>
<reference evidence="2 3" key="3">
    <citation type="journal article" date="2015" name="BMC Genomics">
        <title>The completed genome sequence of the pathogenic ascomycete fungus Fusarium graminearum.</title>
        <authorList>
            <person name="King R."/>
            <person name="Urban M."/>
            <person name="Hammond-Kosack M.C."/>
            <person name="Hassani-Pak K."/>
            <person name="Hammond-Kosack K.E."/>
        </authorList>
    </citation>
    <scope>NUCLEOTIDE SEQUENCE [LARGE SCALE GENOMIC DNA]</scope>
    <source>
        <strain evidence="3">ATCC MYA-4620 / CBS 123657 / FGSC 9075 / NRRL 31084 / PH-1</strain>
    </source>
</reference>
<protein>
    <submittedName>
        <fullName evidence="2">Chromosome 4, complete genome</fullName>
    </submittedName>
</protein>
<evidence type="ECO:0000313" key="3">
    <source>
        <dbReference type="Proteomes" id="UP000070720"/>
    </source>
</evidence>
<keyword evidence="1" id="KW-1133">Transmembrane helix</keyword>
<reference evidence="3" key="1">
    <citation type="journal article" date="2007" name="Science">
        <title>The Fusarium graminearum genome reveals a link between localized polymorphism and pathogen specialization.</title>
        <authorList>
            <person name="Cuomo C.A."/>
            <person name="Gueldener U."/>
            <person name="Xu J.-R."/>
            <person name="Trail F."/>
            <person name="Turgeon B.G."/>
            <person name="Di Pietro A."/>
            <person name="Walton J.D."/>
            <person name="Ma L.-J."/>
            <person name="Baker S.E."/>
            <person name="Rep M."/>
            <person name="Adam G."/>
            <person name="Antoniw J."/>
            <person name="Baldwin T."/>
            <person name="Calvo S.E."/>
            <person name="Chang Y.-L."/>
            <person name="DeCaprio D."/>
            <person name="Gale L.R."/>
            <person name="Gnerre S."/>
            <person name="Goswami R.S."/>
            <person name="Hammond-Kosack K."/>
            <person name="Harris L.J."/>
            <person name="Hilburn K."/>
            <person name="Kennell J.C."/>
            <person name="Kroken S."/>
            <person name="Magnuson J.K."/>
            <person name="Mannhaupt G."/>
            <person name="Mauceli E.W."/>
            <person name="Mewes H.-W."/>
            <person name="Mitterbauer R."/>
            <person name="Muehlbauer G."/>
            <person name="Muensterkoetter M."/>
            <person name="Nelson D."/>
            <person name="O'Donnell K."/>
            <person name="Ouellet T."/>
            <person name="Qi W."/>
            <person name="Quesneville H."/>
            <person name="Roncero M.I.G."/>
            <person name="Seong K.-Y."/>
            <person name="Tetko I.V."/>
            <person name="Urban M."/>
            <person name="Waalwijk C."/>
            <person name="Ward T.J."/>
            <person name="Yao J."/>
            <person name="Birren B.W."/>
            <person name="Kistler H.C."/>
        </authorList>
    </citation>
    <scope>NUCLEOTIDE SEQUENCE [LARGE SCALE GENOMIC DNA]</scope>
    <source>
        <strain evidence="3">ATCC MYA-4620 / CBS 123657 / FGSC 9075 / NRRL 31084 / PH-1</strain>
    </source>
</reference>
<name>A0A1C3YLY3_GIBZE</name>
<proteinExistence type="predicted"/>
<dbReference type="InParanoid" id="A0A1C3YLY3"/>
<evidence type="ECO:0000313" key="2">
    <source>
        <dbReference type="EMBL" id="SCB65516.1"/>
    </source>
</evidence>
<dbReference type="InterPro" id="IPR011990">
    <property type="entry name" value="TPR-like_helical_dom_sf"/>
</dbReference>
<keyword evidence="1" id="KW-0472">Membrane</keyword>
<gene>
    <name evidence="2" type="ORF">FGRAMPH1_01T27999</name>
</gene>
<evidence type="ECO:0000256" key="1">
    <source>
        <dbReference type="SAM" id="Phobius"/>
    </source>
</evidence>
<keyword evidence="1" id="KW-0812">Transmembrane</keyword>
<dbReference type="STRING" id="229533.A0A1C3YLY3"/>